<feature type="compositionally biased region" description="Low complexity" evidence="5">
    <location>
        <begin position="137"/>
        <end position="162"/>
    </location>
</feature>
<dbReference type="Gene3D" id="2.30.42.10">
    <property type="match status" value="3"/>
</dbReference>
<feature type="compositionally biased region" description="Polar residues" evidence="5">
    <location>
        <begin position="1074"/>
        <end position="1083"/>
    </location>
</feature>
<dbReference type="PROSITE" id="PS50106">
    <property type="entry name" value="PDZ"/>
    <property type="match status" value="3"/>
</dbReference>
<dbReference type="Pfam" id="PF00595">
    <property type="entry name" value="PDZ"/>
    <property type="match status" value="3"/>
</dbReference>
<feature type="compositionally biased region" description="Basic and acidic residues" evidence="5">
    <location>
        <begin position="1060"/>
        <end position="1073"/>
    </location>
</feature>
<comment type="similarity">
    <text evidence="1">Belongs to the PAR3 family.</text>
</comment>
<evidence type="ECO:0000313" key="7">
    <source>
        <dbReference type="Proteomes" id="UP001652625"/>
    </source>
</evidence>
<dbReference type="RefSeq" id="XP_065667172.1">
    <property type="nucleotide sequence ID" value="XM_065811100.1"/>
</dbReference>
<gene>
    <name evidence="8 9" type="primary">LOC100212317</name>
</gene>
<dbReference type="CDD" id="cd23058">
    <property type="entry name" value="PDZ2_Par3-like"/>
    <property type="match status" value="1"/>
</dbReference>
<evidence type="ECO:0000256" key="2">
    <source>
        <dbReference type="ARBA" id="ARBA00022618"/>
    </source>
</evidence>
<reference evidence="8 9" key="1">
    <citation type="submission" date="2025-05" db="UniProtKB">
        <authorList>
            <consortium name="RefSeq"/>
        </authorList>
    </citation>
    <scope>IDENTIFICATION</scope>
</reference>
<name>A0ABM4CYY6_HYDVU</name>
<evidence type="ECO:0000256" key="3">
    <source>
        <dbReference type="ARBA" id="ARBA00022737"/>
    </source>
</evidence>
<dbReference type="PANTHER" id="PTHR16484:SF17">
    <property type="entry name" value="BAZOOKA, ISOFORM B"/>
    <property type="match status" value="1"/>
</dbReference>
<evidence type="ECO:0000313" key="8">
    <source>
        <dbReference type="RefSeq" id="XP_065667171.1"/>
    </source>
</evidence>
<organism evidence="7 8">
    <name type="scientific">Hydra vulgaris</name>
    <name type="common">Hydra</name>
    <name type="synonym">Hydra attenuata</name>
    <dbReference type="NCBI Taxonomy" id="6087"/>
    <lineage>
        <taxon>Eukaryota</taxon>
        <taxon>Metazoa</taxon>
        <taxon>Cnidaria</taxon>
        <taxon>Hydrozoa</taxon>
        <taxon>Hydroidolina</taxon>
        <taxon>Anthoathecata</taxon>
        <taxon>Aplanulata</taxon>
        <taxon>Hydridae</taxon>
        <taxon>Hydra</taxon>
    </lineage>
</organism>
<evidence type="ECO:0000313" key="9">
    <source>
        <dbReference type="RefSeq" id="XP_065667172.1"/>
    </source>
</evidence>
<feature type="region of interest" description="Disordered" evidence="5">
    <location>
        <begin position="1122"/>
        <end position="1148"/>
    </location>
</feature>
<dbReference type="SMART" id="SM00228">
    <property type="entry name" value="PDZ"/>
    <property type="match status" value="3"/>
</dbReference>
<dbReference type="InterPro" id="IPR021922">
    <property type="entry name" value="Par3/HAL_N"/>
</dbReference>
<feature type="domain" description="PDZ" evidence="6">
    <location>
        <begin position="249"/>
        <end position="308"/>
    </location>
</feature>
<dbReference type="RefSeq" id="XP_065667171.1">
    <property type="nucleotide sequence ID" value="XM_065811099.1"/>
</dbReference>
<feature type="compositionally biased region" description="Polar residues" evidence="5">
    <location>
        <begin position="166"/>
        <end position="179"/>
    </location>
</feature>
<dbReference type="GeneID" id="100212317"/>
<keyword evidence="2" id="KW-0132">Cell division</keyword>
<accession>A0ABM4CYY6</accession>
<dbReference type="InterPro" id="IPR001478">
    <property type="entry name" value="PDZ"/>
</dbReference>
<evidence type="ECO:0000256" key="5">
    <source>
        <dbReference type="SAM" id="MobiDB-lite"/>
    </source>
</evidence>
<dbReference type="Gene3D" id="3.10.20.90">
    <property type="entry name" value="Phosphatidylinositol 3-kinase Catalytic Subunit, Chain A, domain 1"/>
    <property type="match status" value="1"/>
</dbReference>
<evidence type="ECO:0000256" key="1">
    <source>
        <dbReference type="ARBA" id="ARBA00005358"/>
    </source>
</evidence>
<dbReference type="InterPro" id="IPR036034">
    <property type="entry name" value="PDZ_sf"/>
</dbReference>
<keyword evidence="4" id="KW-0131">Cell cycle</keyword>
<feature type="region of interest" description="Disordered" evidence="5">
    <location>
        <begin position="1060"/>
        <end position="1084"/>
    </location>
</feature>
<feature type="domain" description="PDZ" evidence="6">
    <location>
        <begin position="374"/>
        <end position="459"/>
    </location>
</feature>
<feature type="domain" description="PDZ" evidence="6">
    <location>
        <begin position="497"/>
        <end position="572"/>
    </location>
</feature>
<sequence>MKVTVCFGEVRIVVPCGNGDLTVSEFINNAISRFKRAAQKDIQIRCLKTYDDGAILDTEDQISDICEDKDKLIAVYDEVIDSSLQSCNIYAAMKPEQDSCISAALSDNDSGVAADASNPTSTHNSLNSSSKPPRGINKNFNKNKNASSRSSISSGSSVSSPELSKRQLQPTFSRDINRKSLSTNHPMLYTWIDQQDKFGGGDMYADKVDQNIKDNDSESSFDQEILLDHYALKCVDIQPYTTSDGREIGLVVQNVVEGSYVDRIGELQTADRITEVNGMVLTGFSNAKAKEMFNEALKSEVIRLKRTRSHHFLKDQIEVPHLVLINSENSKELLKQSKEAPKVSVSSVESQPKEAAIEADSKEEEKISNKHNFVVSLTKGKDGLGFTITSKDVLTSNTREFFIKNILNKGAAINDGRLRAGDELIKVNDVSLYDKSQSDVVKILRESEGVLTLQLARKKSFQEDIHFENSKCLPEESIKTNNPPDIVKYPLSEEIFKLTIPLNNQGSAGLGISLKAKVNEVTKEDLGIYIQSVLKGGAAAKDGRLMAKDKLISINETILIGMLNDEAMASIRIALEESLQKDFIQIVISRPSRTNYMPNKDDHILSSSPNNDSMKVTTDLVDHGDSDFLIEEKSQKLSGHNPVRNKSYFKACPLILSDENKQFDGGSTAEVQSKACVDKTPVKEVPKKQLANYEMPPSYEEAVSRKLSNKTIDKDKIKFKMTPGPIFAVPFEEFQKQEAKINAFKPLARTKLMSSSQSNIDKLDSARMSIVSQSSLESFMVGPDKIPFSRHAFGRSSMSERKGRAHIDATKSELYNKLKKFKSMEELRASRMLEMDFNANFIDRQTHKNDQFIDYELNMFEKNNNQSSPNDISYTANHLAVNGNKMMDHKIDNSNNRYLKFSKMHPPKSNRNIKTRPYSCLIDGNDVRNRNMALNNSLQEALNCSDEFFSPVLKVPARKKSAPERSLFFVDEKKRKGFLKGIGVLLKWNKKIKDEGVTVNDISRIKNSHCNIDCVKPRPLSLSAESIASSPYLDFNNKNIMRLQEDLFQKELVNAKIQEKKKMKAEGRNEPFHNSKSPTSNLYKCSHNPYKPSTLPDKTSHETWSVHNAATMREKTKQFYPDVRNSTRSARDFNLQRQSSLPPRSKKEVNPFITEQKKVTHVISEPIKSKFALEIEDIFHTKKNCPVQLTSVHKLEETTKTPSSYPINSKALPTKKTNVQQITKLNRENVSITHQAQV</sequence>
<dbReference type="PANTHER" id="PTHR16484">
    <property type="entry name" value="PARTITIONING DEFECTIVE 3 RELATED"/>
    <property type="match status" value="1"/>
</dbReference>
<dbReference type="Proteomes" id="UP001652625">
    <property type="component" value="Chromosome 11"/>
</dbReference>
<dbReference type="InterPro" id="IPR052213">
    <property type="entry name" value="PAR3"/>
</dbReference>
<feature type="compositionally biased region" description="Polar residues" evidence="5">
    <location>
        <begin position="117"/>
        <end position="131"/>
    </location>
</feature>
<feature type="region of interest" description="Disordered" evidence="5">
    <location>
        <begin position="111"/>
        <end position="179"/>
    </location>
</feature>
<keyword evidence="7" id="KW-1185">Reference proteome</keyword>
<dbReference type="Pfam" id="PF12053">
    <property type="entry name" value="Par3_HAL_N_term"/>
    <property type="match status" value="1"/>
</dbReference>
<evidence type="ECO:0000259" key="6">
    <source>
        <dbReference type="PROSITE" id="PS50106"/>
    </source>
</evidence>
<dbReference type="SUPFAM" id="SSF50156">
    <property type="entry name" value="PDZ domain-like"/>
    <property type="match status" value="3"/>
</dbReference>
<evidence type="ECO:0000256" key="4">
    <source>
        <dbReference type="ARBA" id="ARBA00023306"/>
    </source>
</evidence>
<protein>
    <submittedName>
        <fullName evidence="8 9">Uncharacterized protein LOC100212317 isoform X5</fullName>
    </submittedName>
</protein>
<proteinExistence type="inferred from homology"/>
<keyword evidence="3" id="KW-0677">Repeat</keyword>